<dbReference type="Proteomes" id="UP001267407">
    <property type="component" value="Unassembled WGS sequence"/>
</dbReference>
<dbReference type="InterPro" id="IPR046172">
    <property type="entry name" value="DUF6174"/>
</dbReference>
<evidence type="ECO:0000313" key="2">
    <source>
        <dbReference type="Proteomes" id="UP001267407"/>
    </source>
</evidence>
<dbReference type="Pfam" id="PF19671">
    <property type="entry name" value="DUF6174"/>
    <property type="match status" value="1"/>
</dbReference>
<gene>
    <name evidence="1" type="ORF">RKA07_14810</name>
</gene>
<dbReference type="RefSeq" id="WP_200368862.1">
    <property type="nucleotide sequence ID" value="NZ_JAVMBO010000017.1"/>
</dbReference>
<evidence type="ECO:0000313" key="1">
    <source>
        <dbReference type="EMBL" id="MDS1311369.1"/>
    </source>
</evidence>
<comment type="caution">
    <text evidence="1">The sequence shown here is derived from an EMBL/GenBank/DDBJ whole genome shotgun (WGS) entry which is preliminary data.</text>
</comment>
<proteinExistence type="predicted"/>
<name>A0ABU2HJX0_9GAMM</name>
<reference evidence="1" key="1">
    <citation type="submission" date="2023-09" db="EMBL/GenBank/DDBJ databases">
        <title>Marinobacter sediminicola sp. nov. and Marinobacter maritimum sp. nov., isolated from marine sediment.</title>
        <authorList>
            <person name="An J."/>
        </authorList>
    </citation>
    <scope>NUCLEOTIDE SEQUENCE</scope>
    <source>
        <strain evidence="1">F60267</strain>
    </source>
</reference>
<sequence>MPDAPAGNTTNGPETLDQAQALWSDKGIADYQVTIQKTCFCPVDLLQPIRVTVVDGEMVDLKGLEQPIRDQSQFDASRLTIAGLFEFIERSEQRGVHKLNVDYDARYGFPLRIDYDGHEMIADDEYQYELSDFQASAPR</sequence>
<dbReference type="EMBL" id="JAVMBO010000017">
    <property type="protein sequence ID" value="MDS1311369.1"/>
    <property type="molecule type" value="Genomic_DNA"/>
</dbReference>
<accession>A0ABU2HJX0</accession>
<protein>
    <submittedName>
        <fullName evidence="1">DUF6174 domain-containing protein</fullName>
    </submittedName>
</protein>
<keyword evidence="2" id="KW-1185">Reference proteome</keyword>
<organism evidence="1 2">
    <name type="scientific">Marinobacter xiaoshiensis</name>
    <dbReference type="NCBI Taxonomy" id="3073652"/>
    <lineage>
        <taxon>Bacteria</taxon>
        <taxon>Pseudomonadati</taxon>
        <taxon>Pseudomonadota</taxon>
        <taxon>Gammaproteobacteria</taxon>
        <taxon>Pseudomonadales</taxon>
        <taxon>Marinobacteraceae</taxon>
        <taxon>Marinobacter</taxon>
    </lineage>
</organism>